<reference evidence="2" key="1">
    <citation type="journal article" date="2019" name="Int. J. Syst. Evol. Microbiol.">
        <title>The Global Catalogue of Microorganisms (GCM) 10K type strain sequencing project: providing services to taxonomists for standard genome sequencing and annotation.</title>
        <authorList>
            <consortium name="The Broad Institute Genomics Platform"/>
            <consortium name="The Broad Institute Genome Sequencing Center for Infectious Disease"/>
            <person name="Wu L."/>
            <person name="Ma J."/>
        </authorList>
    </citation>
    <scope>NUCLEOTIDE SEQUENCE [LARGE SCALE GENOMIC DNA]</scope>
    <source>
        <strain evidence="2">KCTC 42911</strain>
    </source>
</reference>
<gene>
    <name evidence="1" type="ORF">ACFORG_18020</name>
</gene>
<dbReference type="InterPro" id="IPR017850">
    <property type="entry name" value="Alkaline_phosphatase_core_sf"/>
</dbReference>
<evidence type="ECO:0000313" key="2">
    <source>
        <dbReference type="Proteomes" id="UP001595629"/>
    </source>
</evidence>
<dbReference type="Gene3D" id="3.40.720.10">
    <property type="entry name" value="Alkaline Phosphatase, subunit A"/>
    <property type="match status" value="1"/>
</dbReference>
<dbReference type="RefSeq" id="WP_386736923.1">
    <property type="nucleotide sequence ID" value="NZ_JBHRXI010000017.1"/>
</dbReference>
<dbReference type="SUPFAM" id="SSF53649">
    <property type="entry name" value="Alkaline phosphatase-like"/>
    <property type="match status" value="1"/>
</dbReference>
<name>A0ABV7TP75_9RHOB</name>
<evidence type="ECO:0000313" key="1">
    <source>
        <dbReference type="EMBL" id="MFC3615655.1"/>
    </source>
</evidence>
<sequence>MVVALSTPAFEQEVPQDGSVLPLPPAPFTGVTKEAFEGAPQDYPQPVTPSDGAPKIVTVPIDHLGFGQPRTFGGSVPTSAMIALVNAGLRYTRFHTTAICSPNRAAVLAGRNHH</sequence>
<dbReference type="EMBL" id="JBHRXI010000017">
    <property type="protein sequence ID" value="MFC3615655.1"/>
    <property type="molecule type" value="Genomic_DNA"/>
</dbReference>
<keyword evidence="2" id="KW-1185">Reference proteome</keyword>
<proteinExistence type="predicted"/>
<evidence type="ECO:0008006" key="3">
    <source>
        <dbReference type="Google" id="ProtNLM"/>
    </source>
</evidence>
<accession>A0ABV7TP75</accession>
<dbReference type="Proteomes" id="UP001595629">
    <property type="component" value="Unassembled WGS sequence"/>
</dbReference>
<comment type="caution">
    <text evidence="1">The sequence shown here is derived from an EMBL/GenBank/DDBJ whole genome shotgun (WGS) entry which is preliminary data.</text>
</comment>
<organism evidence="1 2">
    <name type="scientific">Lutimaribacter marinistellae</name>
    <dbReference type="NCBI Taxonomy" id="1820329"/>
    <lineage>
        <taxon>Bacteria</taxon>
        <taxon>Pseudomonadati</taxon>
        <taxon>Pseudomonadota</taxon>
        <taxon>Alphaproteobacteria</taxon>
        <taxon>Rhodobacterales</taxon>
        <taxon>Roseobacteraceae</taxon>
        <taxon>Lutimaribacter</taxon>
    </lineage>
</organism>
<protein>
    <recommendedName>
        <fullName evidence="3">Sulfatase N-terminal domain-containing protein</fullName>
    </recommendedName>
</protein>